<feature type="active site" description="Charge relay system" evidence="6 7">
    <location>
        <position position="185"/>
    </location>
</feature>
<evidence type="ECO:0000256" key="1">
    <source>
        <dbReference type="ARBA" id="ARBA00011073"/>
    </source>
</evidence>
<dbReference type="Gene3D" id="2.60.120.260">
    <property type="entry name" value="Galactose-binding domain-like"/>
    <property type="match status" value="1"/>
</dbReference>
<keyword evidence="5 7" id="KW-0720">Serine protease</keyword>
<dbReference type="PANTHER" id="PTHR43806">
    <property type="entry name" value="PEPTIDASE S8"/>
    <property type="match status" value="1"/>
</dbReference>
<dbReference type="InterPro" id="IPR007280">
    <property type="entry name" value="Peptidase_C_arc/bac"/>
</dbReference>
<sequence precursor="true">MHNMININKGMCFLSSMTVAMAGFTFNAAAEVAELNEASLPTKYIVKFKENHPSPMRMAFSPRTATQSNQAVLEQASAREIETLIGASMFSVEMDQQQVAKLEKHKQVDYVEVDPPRYLLSETIPWGYTAVNAQVLSDENAGNRTICIIDSGYDMTHHDLSGNRVSGTDDSGTGSWKSPGTGNAHGTHVAGIIAAMANGEGVKGILPNQNVNLHIVKVFNESGWGYSSSFVKAVQTCADNGANVVNMSLGGSIASRTERDVLQSLYDDGVLLIAASGNGGNTAHSYPASYDSVMSIAAVDNQNHHAAFSQATDQVDIAAPGVAILSTVTMGEGVLADIRSSDGHYFERGVVPHNRKIHRVPANPLDPYRPDPIEGSVTAPLALCDVSSGSYDCGDMSDKICLTERIVNQTPEVRPEVEPVKACYQSGSKAAIVFSNKALSGLQNPFLLDDDDEYRMVSVTVDRQLGLELAEKVGENVTLKVTTGEDYQYYNGTSMAAPHVSGIAGLVWSYHPQCTAQQVRRALTVTATDLEAQGRDNQTGYGLVNAQAAKEYLDIGCNGPDAGDKVLVNGVAKQELFGESKSSEIYTFDVPENATEVTFELSGGTGDVDMYVRRSGIPTKSSNDCKSIEEGNSEACSLDVKEAGTYQVLIYGYKSYQGVTLLATHNGQDSTDTAPTYYSNEEVMDIPDQSEAGVSSEIDVERVGDAGLVSIEVDISHGYIGDLQLTLESPSGQEVVLHSKTGGALEAIKETYQKDFTGSDSQGTWKLKAVDNSSWHTGKINRWALSFEAFPAK</sequence>
<dbReference type="AlphaFoldDB" id="A0A5P9CGQ2"/>
<dbReference type="InterPro" id="IPR022398">
    <property type="entry name" value="Peptidase_S8_His-AS"/>
</dbReference>
<evidence type="ECO:0000256" key="6">
    <source>
        <dbReference type="PIRSR" id="PIRSR615500-1"/>
    </source>
</evidence>
<dbReference type="PRINTS" id="PR00723">
    <property type="entry name" value="SUBTILISIN"/>
</dbReference>
<reference evidence="10 11" key="1">
    <citation type="submission" date="2019-10" db="EMBL/GenBank/DDBJ databases">
        <title>Complete genome sequence of Vibrio sp. strain THAF100, isolated from non-filtered water from the water column of tank 6 of a marine aquarium containing stony-coral fragments. Water maintained at 26 degree C.</title>
        <authorList>
            <person name="Ruckert C."/>
            <person name="Franco A."/>
            <person name="Kalinowski J."/>
            <person name="Glaeser S."/>
        </authorList>
    </citation>
    <scope>NUCLEOTIDE SEQUENCE [LARGE SCALE GENOMIC DNA]</scope>
    <source>
        <strain evidence="10 11">THAF100</strain>
    </source>
</reference>
<accession>A0A5P9CGQ2</accession>
<dbReference type="SUPFAM" id="SSF52743">
    <property type="entry name" value="Subtilisin-like"/>
    <property type="match status" value="1"/>
</dbReference>
<evidence type="ECO:0000256" key="4">
    <source>
        <dbReference type="ARBA" id="ARBA00022801"/>
    </source>
</evidence>
<dbReference type="InterPro" id="IPR015500">
    <property type="entry name" value="Peptidase_S8_subtilisin-rel"/>
</dbReference>
<dbReference type="Proteomes" id="UP000326936">
    <property type="component" value="Chromosome"/>
</dbReference>
<dbReference type="Pfam" id="PF01483">
    <property type="entry name" value="P_proprotein"/>
    <property type="match status" value="1"/>
</dbReference>
<dbReference type="RefSeq" id="WP_152429702.1">
    <property type="nucleotide sequence ID" value="NZ_CBCSDK010000003.1"/>
</dbReference>
<evidence type="ECO:0000313" key="10">
    <source>
        <dbReference type="EMBL" id="QFT25450.1"/>
    </source>
</evidence>
<dbReference type="PROSITE" id="PS00137">
    <property type="entry name" value="SUBTILASE_HIS"/>
    <property type="match status" value="1"/>
</dbReference>
<keyword evidence="2 7" id="KW-0645">Protease</keyword>
<dbReference type="GO" id="GO:0005615">
    <property type="term" value="C:extracellular space"/>
    <property type="evidence" value="ECO:0007669"/>
    <property type="project" value="TreeGrafter"/>
</dbReference>
<dbReference type="PROSITE" id="PS00138">
    <property type="entry name" value="SUBTILASE_SER"/>
    <property type="match status" value="1"/>
</dbReference>
<feature type="active site" description="Charge relay system" evidence="6 7">
    <location>
        <position position="150"/>
    </location>
</feature>
<dbReference type="SUPFAM" id="SSF49785">
    <property type="entry name" value="Galactose-binding domain-like"/>
    <property type="match status" value="1"/>
</dbReference>
<dbReference type="GO" id="GO:0006508">
    <property type="term" value="P:proteolysis"/>
    <property type="evidence" value="ECO:0007669"/>
    <property type="project" value="UniProtKB-KW"/>
</dbReference>
<keyword evidence="8" id="KW-0732">Signal</keyword>
<dbReference type="PANTHER" id="PTHR43806:SF11">
    <property type="entry name" value="CEREVISIN-RELATED"/>
    <property type="match status" value="1"/>
</dbReference>
<dbReference type="Pfam" id="PF04151">
    <property type="entry name" value="PPC"/>
    <property type="match status" value="1"/>
</dbReference>
<dbReference type="EMBL" id="CP045350">
    <property type="protein sequence ID" value="QFT25450.1"/>
    <property type="molecule type" value="Genomic_DNA"/>
</dbReference>
<dbReference type="InterPro" id="IPR036852">
    <property type="entry name" value="Peptidase_S8/S53_dom_sf"/>
</dbReference>
<dbReference type="InterPro" id="IPR010259">
    <property type="entry name" value="S8pro/Inhibitor_I9"/>
</dbReference>
<keyword evidence="3" id="KW-0479">Metal-binding</keyword>
<dbReference type="CDD" id="cd07477">
    <property type="entry name" value="Peptidases_S8_Subtilisin_subset"/>
    <property type="match status" value="1"/>
</dbReference>
<dbReference type="GO" id="GO:0046872">
    <property type="term" value="F:metal ion binding"/>
    <property type="evidence" value="ECO:0007669"/>
    <property type="project" value="UniProtKB-KW"/>
</dbReference>
<comment type="similarity">
    <text evidence="1 7">Belongs to the peptidase S8 family.</text>
</comment>
<evidence type="ECO:0000256" key="3">
    <source>
        <dbReference type="ARBA" id="ARBA00022723"/>
    </source>
</evidence>
<dbReference type="Gene3D" id="3.40.50.200">
    <property type="entry name" value="Peptidase S8/S53 domain"/>
    <property type="match status" value="1"/>
</dbReference>
<dbReference type="InterPro" id="IPR034202">
    <property type="entry name" value="Subtilisin_Carlsberg-like"/>
</dbReference>
<dbReference type="InterPro" id="IPR000209">
    <property type="entry name" value="Peptidase_S8/S53_dom"/>
</dbReference>
<dbReference type="Gene3D" id="3.50.30.30">
    <property type="match status" value="1"/>
</dbReference>
<dbReference type="PROSITE" id="PS51892">
    <property type="entry name" value="SUBTILASE"/>
    <property type="match status" value="1"/>
</dbReference>
<feature type="signal peptide" evidence="8">
    <location>
        <begin position="1"/>
        <end position="22"/>
    </location>
</feature>
<dbReference type="InterPro" id="IPR002884">
    <property type="entry name" value="P_dom"/>
</dbReference>
<dbReference type="SUPFAM" id="SSF54897">
    <property type="entry name" value="Protease propeptides/inhibitors"/>
    <property type="match status" value="1"/>
</dbReference>
<dbReference type="OrthoDB" id="9790784at2"/>
<protein>
    <submittedName>
        <fullName evidence="10">Subtilisin E</fullName>
        <ecNumber evidence="10">3.4.21.62</ecNumber>
    </submittedName>
</protein>
<keyword evidence="11" id="KW-1185">Reference proteome</keyword>
<dbReference type="CDD" id="cd04817">
    <property type="entry name" value="PA_VapT_like"/>
    <property type="match status" value="1"/>
</dbReference>
<evidence type="ECO:0000313" key="11">
    <source>
        <dbReference type="Proteomes" id="UP000326936"/>
    </source>
</evidence>
<dbReference type="Pfam" id="PF05922">
    <property type="entry name" value="Inhibitor_I9"/>
    <property type="match status" value="1"/>
</dbReference>
<evidence type="ECO:0000256" key="8">
    <source>
        <dbReference type="SAM" id="SignalP"/>
    </source>
</evidence>
<dbReference type="EC" id="3.4.21.62" evidence="10"/>
<dbReference type="Pfam" id="PF00082">
    <property type="entry name" value="Peptidase_S8"/>
    <property type="match status" value="2"/>
</dbReference>
<evidence type="ECO:0000256" key="7">
    <source>
        <dbReference type="PROSITE-ProRule" id="PRU01240"/>
    </source>
</evidence>
<name>A0A5P9CGQ2_9VIBR</name>
<dbReference type="GO" id="GO:0004252">
    <property type="term" value="F:serine-type endopeptidase activity"/>
    <property type="evidence" value="ECO:0007669"/>
    <property type="project" value="UniProtKB-UniRule"/>
</dbReference>
<proteinExistence type="inferred from homology"/>
<dbReference type="InterPro" id="IPR023828">
    <property type="entry name" value="Peptidase_S8_Ser-AS"/>
</dbReference>
<feature type="chain" id="PRO_5024921920" evidence="8">
    <location>
        <begin position="23"/>
        <end position="793"/>
    </location>
</feature>
<dbReference type="Gene3D" id="2.60.120.380">
    <property type="match status" value="1"/>
</dbReference>
<evidence type="ECO:0000256" key="5">
    <source>
        <dbReference type="ARBA" id="ARBA00022825"/>
    </source>
</evidence>
<dbReference type="InterPro" id="IPR008979">
    <property type="entry name" value="Galactose-bd-like_sf"/>
</dbReference>
<dbReference type="Gene3D" id="3.30.70.80">
    <property type="entry name" value="Peptidase S8 propeptide/proteinase inhibitor I9"/>
    <property type="match status" value="1"/>
</dbReference>
<dbReference type="PROSITE" id="PS51829">
    <property type="entry name" value="P_HOMO_B"/>
    <property type="match status" value="1"/>
</dbReference>
<feature type="domain" description="P/Homo B" evidence="9">
    <location>
        <begin position="673"/>
        <end position="793"/>
    </location>
</feature>
<keyword evidence="4 7" id="KW-0378">Hydrolase</keyword>
<feature type="active site" description="Charge relay system" evidence="6 7">
    <location>
        <position position="494"/>
    </location>
</feature>
<evidence type="ECO:0000256" key="2">
    <source>
        <dbReference type="ARBA" id="ARBA00022670"/>
    </source>
</evidence>
<dbReference type="InterPro" id="IPR037045">
    <property type="entry name" value="S8pro/Inhibitor_I9_sf"/>
</dbReference>
<dbReference type="KEGG" id="vaq:FIV01_03210"/>
<organism evidence="10 11">
    <name type="scientific">Vibrio aquimaris</name>
    <dbReference type="NCBI Taxonomy" id="2587862"/>
    <lineage>
        <taxon>Bacteria</taxon>
        <taxon>Pseudomonadati</taxon>
        <taxon>Pseudomonadota</taxon>
        <taxon>Gammaproteobacteria</taxon>
        <taxon>Vibrionales</taxon>
        <taxon>Vibrionaceae</taxon>
        <taxon>Vibrio</taxon>
    </lineage>
</organism>
<dbReference type="InterPro" id="IPR050131">
    <property type="entry name" value="Peptidase_S8_subtilisin-like"/>
</dbReference>
<gene>
    <name evidence="10" type="primary">aprE</name>
    <name evidence="10" type="ORF">FIV01_03210</name>
</gene>
<evidence type="ECO:0000259" key="9">
    <source>
        <dbReference type="PROSITE" id="PS51829"/>
    </source>
</evidence>